<evidence type="ECO:0000256" key="1">
    <source>
        <dbReference type="SAM" id="Phobius"/>
    </source>
</evidence>
<evidence type="ECO:0000313" key="3">
    <source>
        <dbReference type="Proteomes" id="UP001600894"/>
    </source>
</evidence>
<keyword evidence="3" id="KW-1185">Reference proteome</keyword>
<reference evidence="2 3" key="1">
    <citation type="submission" date="2024-04" db="EMBL/GenBank/DDBJ databases">
        <title>Defined microbial consortia suppress multidrug-resistant proinflammatory Enterobacteriaceae via ecological control.</title>
        <authorList>
            <person name="Furuichi M."/>
            <person name="Kawaguchi T."/>
            <person name="Pust M."/>
            <person name="Yasuma K."/>
            <person name="Plichta D."/>
            <person name="Hasegawa N."/>
            <person name="Ohya T."/>
            <person name="Bhattarai S."/>
            <person name="Sasajima S."/>
            <person name="Aoto Y."/>
            <person name="Tuganbaev T."/>
            <person name="Yaginuma M."/>
            <person name="Ueda M."/>
            <person name="Okahashi N."/>
            <person name="Amafuji K."/>
            <person name="Kiridooshi Y."/>
            <person name="Sugita K."/>
            <person name="Strazar M."/>
            <person name="Skelly A."/>
            <person name="Suda W."/>
            <person name="Hattori M."/>
            <person name="Nakamoto N."/>
            <person name="Caballero S."/>
            <person name="Norman J."/>
            <person name="Olle B."/>
            <person name="Tanoue T."/>
            <person name="Arita M."/>
            <person name="Bucci V."/>
            <person name="Atarashi K."/>
            <person name="Xavier R."/>
            <person name="Honda K."/>
        </authorList>
    </citation>
    <scope>NUCLEOTIDE SEQUENCE [LARGE SCALE GENOMIC DNA]</scope>
    <source>
        <strain evidence="3">f13</strain>
    </source>
</reference>
<accession>A0ABQ0AU09</accession>
<proteinExistence type="predicted"/>
<keyword evidence="1" id="KW-1133">Transmembrane helix</keyword>
<comment type="caution">
    <text evidence="2">The sequence shown here is derived from an EMBL/GenBank/DDBJ whole genome shotgun (WGS) entry which is preliminary data.</text>
</comment>
<feature type="transmembrane region" description="Helical" evidence="1">
    <location>
        <begin position="43"/>
        <end position="65"/>
    </location>
</feature>
<keyword evidence="1" id="KW-0812">Transmembrane</keyword>
<organism evidence="2 3">
    <name type="scientific">Enterocloster alcoholdehydrogenati</name>
    <dbReference type="NCBI Taxonomy" id="2547410"/>
    <lineage>
        <taxon>Bacteria</taxon>
        <taxon>Bacillati</taxon>
        <taxon>Bacillota</taxon>
        <taxon>Clostridia</taxon>
        <taxon>Lachnospirales</taxon>
        <taxon>Lachnospiraceae</taxon>
        <taxon>Enterocloster</taxon>
    </lineage>
</organism>
<dbReference type="Proteomes" id="UP001600894">
    <property type="component" value="Unassembled WGS sequence"/>
</dbReference>
<dbReference type="EMBL" id="BAABXL010000001">
    <property type="protein sequence ID" value="GAA6267524.1"/>
    <property type="molecule type" value="Genomic_DNA"/>
</dbReference>
<dbReference type="RefSeq" id="WP_178302187.1">
    <property type="nucleotide sequence ID" value="NZ_BAABXL010000001.1"/>
</dbReference>
<sequence length="87" mass="9697">MKGWAHTLGSLSMFTQLGLSLAAPLLLCVLLCSWLISHFALGTWVYIPGFFFGLGGSGATAWRVYQDIMKKQTKRKKTSGRAFNEHF</sequence>
<name>A0ABQ0AU09_9FIRM</name>
<protein>
    <recommendedName>
        <fullName evidence="4">ATPase F0F1</fullName>
    </recommendedName>
</protein>
<dbReference type="InterPro" id="IPR032820">
    <property type="entry name" value="ATPase_put"/>
</dbReference>
<evidence type="ECO:0000313" key="2">
    <source>
        <dbReference type="EMBL" id="GAA6267524.1"/>
    </source>
</evidence>
<gene>
    <name evidence="2" type="ORF">F130042H8_05840</name>
</gene>
<evidence type="ECO:0008006" key="4">
    <source>
        <dbReference type="Google" id="ProtNLM"/>
    </source>
</evidence>
<dbReference type="Pfam" id="PF09527">
    <property type="entry name" value="ATPase_gene1"/>
    <property type="match status" value="1"/>
</dbReference>
<feature type="transmembrane region" description="Helical" evidence="1">
    <location>
        <begin position="12"/>
        <end position="37"/>
    </location>
</feature>
<keyword evidence="1" id="KW-0472">Membrane</keyword>